<organism evidence="2 3">
    <name type="scientific">Canavalia gladiata</name>
    <name type="common">Sword bean</name>
    <name type="synonym">Dolichos gladiatus</name>
    <dbReference type="NCBI Taxonomy" id="3824"/>
    <lineage>
        <taxon>Eukaryota</taxon>
        <taxon>Viridiplantae</taxon>
        <taxon>Streptophyta</taxon>
        <taxon>Embryophyta</taxon>
        <taxon>Tracheophyta</taxon>
        <taxon>Spermatophyta</taxon>
        <taxon>Magnoliopsida</taxon>
        <taxon>eudicotyledons</taxon>
        <taxon>Gunneridae</taxon>
        <taxon>Pentapetalae</taxon>
        <taxon>rosids</taxon>
        <taxon>fabids</taxon>
        <taxon>Fabales</taxon>
        <taxon>Fabaceae</taxon>
        <taxon>Papilionoideae</taxon>
        <taxon>50 kb inversion clade</taxon>
        <taxon>NPAAA clade</taxon>
        <taxon>indigoferoid/millettioid clade</taxon>
        <taxon>Phaseoleae</taxon>
        <taxon>Canavalia</taxon>
    </lineage>
</organism>
<gene>
    <name evidence="2" type="ORF">VNO77_40663</name>
</gene>
<name>A0AAN9K1N7_CANGL</name>
<keyword evidence="3" id="KW-1185">Reference proteome</keyword>
<reference evidence="2 3" key="1">
    <citation type="submission" date="2024-01" db="EMBL/GenBank/DDBJ databases">
        <title>The genomes of 5 underutilized Papilionoideae crops provide insights into root nodulation and disease resistanc.</title>
        <authorList>
            <person name="Jiang F."/>
        </authorList>
    </citation>
    <scope>NUCLEOTIDE SEQUENCE [LARGE SCALE GENOMIC DNA]</scope>
    <source>
        <strain evidence="2">LVBAO_FW01</strain>
        <tissue evidence="2">Leaves</tissue>
    </source>
</reference>
<dbReference type="Proteomes" id="UP001367508">
    <property type="component" value="Unassembled WGS sequence"/>
</dbReference>
<keyword evidence="1" id="KW-0732">Signal</keyword>
<dbReference type="EMBL" id="JAYMYQ010000010">
    <property type="protein sequence ID" value="KAK7307524.1"/>
    <property type="molecule type" value="Genomic_DNA"/>
</dbReference>
<evidence type="ECO:0000313" key="2">
    <source>
        <dbReference type="EMBL" id="KAK7307524.1"/>
    </source>
</evidence>
<feature type="signal peptide" evidence="1">
    <location>
        <begin position="1"/>
        <end position="18"/>
    </location>
</feature>
<comment type="caution">
    <text evidence="2">The sequence shown here is derived from an EMBL/GenBank/DDBJ whole genome shotgun (WGS) entry which is preliminary data.</text>
</comment>
<dbReference type="AlphaFoldDB" id="A0AAN9K1N7"/>
<accession>A0AAN9K1N7</accession>
<evidence type="ECO:0000256" key="1">
    <source>
        <dbReference type="SAM" id="SignalP"/>
    </source>
</evidence>
<protein>
    <submittedName>
        <fullName evidence="2">Uncharacterized protein</fullName>
    </submittedName>
</protein>
<evidence type="ECO:0000313" key="3">
    <source>
        <dbReference type="Proteomes" id="UP001367508"/>
    </source>
</evidence>
<feature type="chain" id="PRO_5042910844" evidence="1">
    <location>
        <begin position="19"/>
        <end position="66"/>
    </location>
</feature>
<sequence length="66" mass="7208">MNSINILISVSLCYGTCAARLLAQPSVSKSSDLRYASNNELISSIEFLGPKIGGERERDSICICIW</sequence>
<proteinExistence type="predicted"/>